<protein>
    <submittedName>
        <fullName evidence="1">Uncharacterized protein</fullName>
    </submittedName>
</protein>
<gene>
    <name evidence="1" type="ORF">AWL63_18095</name>
</gene>
<dbReference type="Proteomes" id="UP000094256">
    <property type="component" value="Chromosome"/>
</dbReference>
<evidence type="ECO:0000313" key="1">
    <source>
        <dbReference type="EMBL" id="AOH85559.1"/>
    </source>
</evidence>
<dbReference type="AlphaFoldDB" id="A0A1B3ZDQ7"/>
<accession>A0A1B3ZDQ7</accession>
<sequence length="141" mass="15527">MEETVIAALLETYDFDLPLLDVIEDPASDERQRKLASISLKQGLDGGYYESRQLADLTLGVASDNDLGLDMLESKAAQDLMELIACPACHYQRSLHEAVADLTFVEALAYFRWLADLMGNRADMYRVIQATGAAMPALPNA</sequence>
<keyword evidence="2" id="KW-1185">Reference proteome</keyword>
<name>A0A1B3ZDQ7_9SPHN</name>
<dbReference type="KEGG" id="span:AWL63_18095"/>
<organism evidence="1 2">
    <name type="scientific">Sphingomonas panacis</name>
    <dbReference type="NCBI Taxonomy" id="1560345"/>
    <lineage>
        <taxon>Bacteria</taxon>
        <taxon>Pseudomonadati</taxon>
        <taxon>Pseudomonadota</taxon>
        <taxon>Alphaproteobacteria</taxon>
        <taxon>Sphingomonadales</taxon>
        <taxon>Sphingomonadaceae</taxon>
        <taxon>Sphingomonas</taxon>
    </lineage>
</organism>
<evidence type="ECO:0000313" key="2">
    <source>
        <dbReference type="Proteomes" id="UP000094256"/>
    </source>
</evidence>
<proteinExistence type="predicted"/>
<reference evidence="1 2" key="1">
    <citation type="submission" date="2016-01" db="EMBL/GenBank/DDBJ databases">
        <title>Complete genome and mega plasmid sequence of Sphingomonas panacis DCY99 elicits systemic resistance in rice to Xanthomonas oryzae.</title>
        <authorList>
            <person name="Kim Y.J."/>
            <person name="Yang D.C."/>
            <person name="Sing P."/>
        </authorList>
    </citation>
    <scope>NUCLEOTIDE SEQUENCE [LARGE SCALE GENOMIC DNA]</scope>
    <source>
        <strain evidence="1 2">DCY99</strain>
    </source>
</reference>
<dbReference type="EMBL" id="CP014168">
    <property type="protein sequence ID" value="AOH85559.1"/>
    <property type="molecule type" value="Genomic_DNA"/>
</dbReference>